<dbReference type="KEGG" id="lpi:LBPG_01572"/>
<dbReference type="GeneID" id="57088778"/>
<organism evidence="1 2">
    <name type="scientific">Lacticaseibacillus paracasei subsp. paracasei 8700:2</name>
    <dbReference type="NCBI Taxonomy" id="537973"/>
    <lineage>
        <taxon>Bacteria</taxon>
        <taxon>Bacillati</taxon>
        <taxon>Bacillota</taxon>
        <taxon>Bacilli</taxon>
        <taxon>Lactobacillales</taxon>
        <taxon>Lactobacillaceae</taxon>
        <taxon>Lacticaseibacillus</taxon>
    </lineage>
</organism>
<evidence type="ECO:0000313" key="2">
    <source>
        <dbReference type="Proteomes" id="UP000015927"/>
    </source>
</evidence>
<dbReference type="Proteomes" id="UP000015927">
    <property type="component" value="Chromosome"/>
</dbReference>
<name>A0A826HKD8_LACPA</name>
<gene>
    <name evidence="1" type="ORF">LBPG_01572</name>
</gene>
<dbReference type="EMBL" id="CP002391">
    <property type="protein sequence ID" value="EEQ66123.1"/>
    <property type="molecule type" value="Genomic_DNA"/>
</dbReference>
<proteinExistence type="predicted"/>
<dbReference type="RefSeq" id="WP_003568502.1">
    <property type="nucleotide sequence ID" value="NC_022112.1"/>
</dbReference>
<evidence type="ECO:0000313" key="1">
    <source>
        <dbReference type="EMBL" id="EEQ66123.1"/>
    </source>
</evidence>
<sequence>MKKVNMHNLGTSTITKDDILLKTVGGLLTPTDGGSNAGGGAFPLKPADLPGPKATPYYGDAYQYRIAGRNYATN</sequence>
<reference evidence="1 2" key="1">
    <citation type="submission" date="2010-12" db="EMBL/GenBank/DDBJ databases">
        <title>The Genome Sequence of Lactobacillus paracasei subsp. paracasei strain 8700:2.</title>
        <authorList>
            <consortium name="The Broad Institute Genome Sequencing Platform"/>
            <person name="Ward D."/>
            <person name="Earl A."/>
            <person name="Feldgarden M."/>
            <person name="Young S.K."/>
            <person name="Gargeya S."/>
            <person name="Zeng Q."/>
            <person name="Alvarado L."/>
            <person name="Berlin A."/>
            <person name="Bochicchio J."/>
            <person name="Chapman S.B."/>
            <person name="Chen Z."/>
            <person name="Freedman E."/>
            <person name="Gellesch M."/>
            <person name="Goldberg J."/>
            <person name="Griggs A."/>
            <person name="Gujja S."/>
            <person name="Heilman E."/>
            <person name="Heiman D."/>
            <person name="Howarth C."/>
            <person name="Mehta T."/>
            <person name="Neiman D."/>
            <person name="Pearson M."/>
            <person name="Roberts A."/>
            <person name="Saif S."/>
            <person name="Shea T."/>
            <person name="Shenoy N."/>
            <person name="Sisk P."/>
            <person name="Stolte C."/>
            <person name="Sykes S."/>
            <person name="White J."/>
            <person name="Yandava C."/>
            <person name="Saulnier D."/>
            <person name="Haas B."/>
            <person name="Nusbaum C."/>
            <person name="Birren B."/>
        </authorList>
    </citation>
    <scope>NUCLEOTIDE SEQUENCE [LARGE SCALE GENOMIC DNA]</scope>
    <source>
        <strain evidence="1 2">8700:2</strain>
    </source>
</reference>
<accession>A0A826HKD8</accession>
<protein>
    <submittedName>
        <fullName evidence="1">Uncharacterized protein</fullName>
    </submittedName>
</protein>
<dbReference type="AlphaFoldDB" id="A0A826HKD8"/>